<accession>A0A6B8RGZ5</accession>
<evidence type="ECO:0000256" key="1">
    <source>
        <dbReference type="ARBA" id="ARBA00006479"/>
    </source>
</evidence>
<dbReference type="OrthoDB" id="9810372at2"/>
<dbReference type="InterPro" id="IPR043129">
    <property type="entry name" value="ATPase_NBD"/>
</dbReference>
<dbReference type="EMBL" id="CP034235">
    <property type="protein sequence ID" value="QGQ94812.1"/>
    <property type="molecule type" value="Genomic_DNA"/>
</dbReference>
<dbReference type="SUPFAM" id="SSF53067">
    <property type="entry name" value="Actin-like ATPase domain"/>
    <property type="match status" value="1"/>
</dbReference>
<evidence type="ECO:0000313" key="2">
    <source>
        <dbReference type="EMBL" id="QGQ94812.1"/>
    </source>
</evidence>
<dbReference type="PANTHER" id="PTHR18964:SF149">
    <property type="entry name" value="BIFUNCTIONAL UDP-N-ACETYLGLUCOSAMINE 2-EPIMERASE_N-ACETYLMANNOSAMINE KINASE"/>
    <property type="match status" value="1"/>
</dbReference>
<dbReference type="Pfam" id="PF00480">
    <property type="entry name" value="ROK"/>
    <property type="match status" value="1"/>
</dbReference>
<dbReference type="KEGG" id="ppsc:EHS13_07930"/>
<name>A0A6B8RGZ5_9BACL</name>
<reference evidence="3" key="1">
    <citation type="submission" date="2018-11" db="EMBL/GenBank/DDBJ databases">
        <title>Complete genome sequence of Paenibacillus sp. ML311-T8.</title>
        <authorList>
            <person name="Nam Y.-D."/>
            <person name="Kang J."/>
            <person name="Chung W.-H."/>
            <person name="Park Y.S."/>
        </authorList>
    </citation>
    <scope>NUCLEOTIDE SEQUENCE [LARGE SCALE GENOMIC DNA]</scope>
    <source>
        <strain evidence="3">ML311-T8</strain>
    </source>
</reference>
<gene>
    <name evidence="2" type="ORF">EHS13_07930</name>
</gene>
<dbReference type="CDD" id="cd23763">
    <property type="entry name" value="ASKHA_ATPase_ROK"/>
    <property type="match status" value="1"/>
</dbReference>
<organism evidence="2 3">
    <name type="scientific">Paenibacillus psychroresistens</name>
    <dbReference type="NCBI Taxonomy" id="1778678"/>
    <lineage>
        <taxon>Bacteria</taxon>
        <taxon>Bacillati</taxon>
        <taxon>Bacillota</taxon>
        <taxon>Bacilli</taxon>
        <taxon>Bacillales</taxon>
        <taxon>Paenibacillaceae</taxon>
        <taxon>Paenibacillus</taxon>
    </lineage>
</organism>
<keyword evidence="3" id="KW-1185">Reference proteome</keyword>
<dbReference type="RefSeq" id="WP_155699821.1">
    <property type="nucleotide sequence ID" value="NZ_CP034235.1"/>
</dbReference>
<evidence type="ECO:0000313" key="3">
    <source>
        <dbReference type="Proteomes" id="UP000426246"/>
    </source>
</evidence>
<dbReference type="AlphaFoldDB" id="A0A6B8RGZ5"/>
<dbReference type="Gene3D" id="3.30.420.40">
    <property type="match status" value="2"/>
</dbReference>
<dbReference type="PROSITE" id="PS01125">
    <property type="entry name" value="ROK"/>
    <property type="match status" value="1"/>
</dbReference>
<sequence>MKYSVGIDIGGTKTAIGIVNEAGLVAAEKVIHTDLAKTPQQMVKEMADVIKHLQVESGVMDEEILGVGIGVPGPLDAAAGKFSCPPNLPSWHDFEVAAEMRKYLEFPLQVQNDATSAALAEKWIGAAQDNANFIYITISTGIGGGLFLDGKLFTGFRGNAGDIGHIVIDPSAGTCICGQKGCIEWVASGTAIARQASTIRGKDTSTKEAFELYGAKDPQMVKLIEQVFEYLGMGIVSLINTFDLEKIVIGGGVSQVGDPLFAAIRAYVRKFALSPVGKETEIVPTKLNQNVGLVGAAALIHLNGFNNLKI</sequence>
<dbReference type="InterPro" id="IPR049874">
    <property type="entry name" value="ROK_cs"/>
</dbReference>
<dbReference type="PANTHER" id="PTHR18964">
    <property type="entry name" value="ROK (REPRESSOR, ORF, KINASE) FAMILY"/>
    <property type="match status" value="1"/>
</dbReference>
<comment type="similarity">
    <text evidence="1">Belongs to the ROK (NagC/XylR) family.</text>
</comment>
<proteinExistence type="inferred from homology"/>
<dbReference type="Proteomes" id="UP000426246">
    <property type="component" value="Chromosome"/>
</dbReference>
<protein>
    <submittedName>
        <fullName evidence="2">ROK family protein</fullName>
    </submittedName>
</protein>
<dbReference type="InterPro" id="IPR000600">
    <property type="entry name" value="ROK"/>
</dbReference>